<gene>
    <name evidence="1" type="ORF">B0680_05740</name>
</gene>
<organism evidence="1 2">
    <name type="scientific">Moraxella pluranimalium</name>
    <dbReference type="NCBI Taxonomy" id="470453"/>
    <lineage>
        <taxon>Bacteria</taxon>
        <taxon>Pseudomonadati</taxon>
        <taxon>Pseudomonadota</taxon>
        <taxon>Gammaproteobacteria</taxon>
        <taxon>Moraxellales</taxon>
        <taxon>Moraxellaceae</taxon>
        <taxon>Moraxella</taxon>
    </lineage>
</organism>
<keyword evidence="2" id="KW-1185">Reference proteome</keyword>
<evidence type="ECO:0000313" key="2">
    <source>
        <dbReference type="Proteomes" id="UP000189800"/>
    </source>
</evidence>
<evidence type="ECO:0000313" key="1">
    <source>
        <dbReference type="EMBL" id="OOS24275.1"/>
    </source>
</evidence>
<protein>
    <submittedName>
        <fullName evidence="1">Uncharacterized protein</fullName>
    </submittedName>
</protein>
<dbReference type="STRING" id="470453.B0680_05740"/>
<dbReference type="AlphaFoldDB" id="A0A1T0CPK0"/>
<dbReference type="Proteomes" id="UP000189800">
    <property type="component" value="Unassembled WGS sequence"/>
</dbReference>
<proteinExistence type="predicted"/>
<sequence length="138" mass="15875">MGSIAHAEYQFPKEIYQGYWAMTEPVFGDYGVINFRQSDSGIIASNHLRFECLADGKYRQVGLEMTVFEPKQDKMAMIDIKTKAPFAYLETMMIVPKEGLILKQTYADETMQELFPDGLLFAYVHTPTPTPLCLQYIW</sequence>
<comment type="caution">
    <text evidence="1">The sequence shown here is derived from an EMBL/GenBank/DDBJ whole genome shotgun (WGS) entry which is preliminary data.</text>
</comment>
<name>A0A1T0CPK0_9GAMM</name>
<dbReference type="EMBL" id="MUYU01000012">
    <property type="protein sequence ID" value="OOS24275.1"/>
    <property type="molecule type" value="Genomic_DNA"/>
</dbReference>
<accession>A0A1T0CPK0</accession>
<reference evidence="1 2" key="1">
    <citation type="submission" date="2017-02" db="EMBL/GenBank/DDBJ databases">
        <title>Draft genome sequence of Moraxella pluranimalium CCUG 54913T type strain.</title>
        <authorList>
            <person name="Salva-Serra F."/>
            <person name="Engstrom-Jakobsson H."/>
            <person name="Thorell K."/>
            <person name="Jaen-Luchoro D."/>
            <person name="Gonzales-Siles L."/>
            <person name="Karlsson R."/>
            <person name="Yazdan S."/>
            <person name="Boulund F."/>
            <person name="Johnning A."/>
            <person name="Engstrand L."/>
            <person name="Kristiansson E."/>
            <person name="Moore E."/>
        </authorList>
    </citation>
    <scope>NUCLEOTIDE SEQUENCE [LARGE SCALE GENOMIC DNA]</scope>
    <source>
        <strain evidence="1 2">CCUG 54913</strain>
    </source>
</reference>